<evidence type="ECO:0000256" key="1">
    <source>
        <dbReference type="ARBA" id="ARBA00004651"/>
    </source>
</evidence>
<feature type="transmembrane region" description="Helical" evidence="7">
    <location>
        <begin position="123"/>
        <end position="143"/>
    </location>
</feature>
<keyword evidence="2" id="KW-1003">Cell membrane</keyword>
<keyword evidence="3 7" id="KW-0812">Transmembrane</keyword>
<keyword evidence="9" id="KW-1185">Reference proteome</keyword>
<protein>
    <submittedName>
        <fullName evidence="8">YihY/virulence factor BrkB family protein</fullName>
    </submittedName>
</protein>
<evidence type="ECO:0000256" key="3">
    <source>
        <dbReference type="ARBA" id="ARBA00022692"/>
    </source>
</evidence>
<dbReference type="RefSeq" id="WP_268785171.1">
    <property type="nucleotide sequence ID" value="NZ_JAPQYE010000001.1"/>
</dbReference>
<feature type="transmembrane region" description="Helical" evidence="7">
    <location>
        <begin position="234"/>
        <end position="253"/>
    </location>
</feature>
<sequence>MSDQLERPPARPSLRSKRPSLRSKPTRHHIRHIALRTLGKSWDDSIFSESAQAAFWCALSLPPLLLGMLGSLAYVAPLFGPDTLPTIQDQIVNTAERFFSSNVVNEIIEPTVRDIVRGARGEVVSVGFIISLWAGSSAISAFVDSITEAHGQTALRHPVRQRFYALGLYVVMLVGAIVTAPFLALGPRKVAEYIPDSWDHILQFGYYPVLFVALAVAVNVLYRVSLPKPLPTHRLLLGSVLAAVVFLIATWGLRLYLTWITSTGYTYGALATPIAFLLFAFFLGFAIMIGAELNAAIEEEWPAPETHAKRFRWWLEAKAEARNGGNGSAPSVAPTPQPGVITPQPSAVEGPPGGGSATS</sequence>
<feature type="region of interest" description="Disordered" evidence="6">
    <location>
        <begin position="1"/>
        <end position="27"/>
    </location>
</feature>
<feature type="region of interest" description="Disordered" evidence="6">
    <location>
        <begin position="322"/>
        <end position="359"/>
    </location>
</feature>
<organism evidence="8 9">
    <name type="scientific">Mycolicibacterium iranicum</name>
    <name type="common">Mycobacterium iranicum</name>
    <dbReference type="NCBI Taxonomy" id="912594"/>
    <lineage>
        <taxon>Bacteria</taxon>
        <taxon>Bacillati</taxon>
        <taxon>Actinomycetota</taxon>
        <taxon>Actinomycetes</taxon>
        <taxon>Mycobacteriales</taxon>
        <taxon>Mycobacteriaceae</taxon>
        <taxon>Mycolicibacterium</taxon>
    </lineage>
</organism>
<proteinExistence type="predicted"/>
<dbReference type="EMBL" id="JAPQYE010000001">
    <property type="protein sequence ID" value="MCZ0726872.1"/>
    <property type="molecule type" value="Genomic_DNA"/>
</dbReference>
<dbReference type="PANTHER" id="PTHR30213">
    <property type="entry name" value="INNER MEMBRANE PROTEIN YHJD"/>
    <property type="match status" value="1"/>
</dbReference>
<comment type="subcellular location">
    <subcellularLocation>
        <location evidence="1">Cell membrane</location>
        <topology evidence="1">Multi-pass membrane protein</topology>
    </subcellularLocation>
</comment>
<feature type="transmembrane region" description="Helical" evidence="7">
    <location>
        <begin position="265"/>
        <end position="289"/>
    </location>
</feature>
<feature type="transmembrane region" description="Helical" evidence="7">
    <location>
        <begin position="53"/>
        <end position="76"/>
    </location>
</feature>
<dbReference type="PIRSF" id="PIRSF035875">
    <property type="entry name" value="RNase_BN"/>
    <property type="match status" value="1"/>
</dbReference>
<comment type="caution">
    <text evidence="8">The sequence shown here is derived from an EMBL/GenBank/DDBJ whole genome shotgun (WGS) entry which is preliminary data.</text>
</comment>
<evidence type="ECO:0000256" key="2">
    <source>
        <dbReference type="ARBA" id="ARBA00022475"/>
    </source>
</evidence>
<dbReference type="Pfam" id="PF03631">
    <property type="entry name" value="Virul_fac_BrkB"/>
    <property type="match status" value="1"/>
</dbReference>
<reference evidence="8" key="1">
    <citation type="submission" date="2022-12" db="EMBL/GenBank/DDBJ databases">
        <title>Whole genome sequence of Mycolicibacterium iranicum strain SBH312.</title>
        <authorList>
            <person name="Jani J."/>
            <person name="Arifin Mustapha Z."/>
            <person name="Ahmed K."/>
            <person name="Kai Ling C."/>
        </authorList>
    </citation>
    <scope>NUCLEOTIDE SEQUENCE</scope>
    <source>
        <strain evidence="8">SBH312</strain>
    </source>
</reference>
<evidence type="ECO:0000256" key="6">
    <source>
        <dbReference type="SAM" id="MobiDB-lite"/>
    </source>
</evidence>
<feature type="transmembrane region" description="Helical" evidence="7">
    <location>
        <begin position="163"/>
        <end position="184"/>
    </location>
</feature>
<keyword evidence="5 7" id="KW-0472">Membrane</keyword>
<accession>A0ABT4HAS9</accession>
<dbReference type="PANTHER" id="PTHR30213:SF0">
    <property type="entry name" value="UPF0761 MEMBRANE PROTEIN YIHY"/>
    <property type="match status" value="1"/>
</dbReference>
<evidence type="ECO:0000313" key="8">
    <source>
        <dbReference type="EMBL" id="MCZ0726872.1"/>
    </source>
</evidence>
<evidence type="ECO:0000256" key="7">
    <source>
        <dbReference type="SAM" id="Phobius"/>
    </source>
</evidence>
<dbReference type="Proteomes" id="UP001084650">
    <property type="component" value="Unassembled WGS sequence"/>
</dbReference>
<keyword evidence="4 7" id="KW-1133">Transmembrane helix</keyword>
<gene>
    <name evidence="8" type="ORF">OY187_02325</name>
</gene>
<evidence type="ECO:0000256" key="5">
    <source>
        <dbReference type="ARBA" id="ARBA00023136"/>
    </source>
</evidence>
<evidence type="ECO:0000313" key="9">
    <source>
        <dbReference type="Proteomes" id="UP001084650"/>
    </source>
</evidence>
<feature type="compositionally biased region" description="Basic residues" evidence="6">
    <location>
        <begin position="14"/>
        <end position="27"/>
    </location>
</feature>
<name>A0ABT4HAS9_MYCIR</name>
<dbReference type="InterPro" id="IPR017039">
    <property type="entry name" value="Virul_fac_BrkB"/>
</dbReference>
<evidence type="ECO:0000256" key="4">
    <source>
        <dbReference type="ARBA" id="ARBA00022989"/>
    </source>
</evidence>
<feature type="transmembrane region" description="Helical" evidence="7">
    <location>
        <begin position="204"/>
        <end position="222"/>
    </location>
</feature>